<dbReference type="EMBL" id="SLVV01000011">
    <property type="protein sequence ID" value="TCN22345.1"/>
    <property type="molecule type" value="Genomic_DNA"/>
</dbReference>
<evidence type="ECO:0000256" key="1">
    <source>
        <dbReference type="SAM" id="Phobius"/>
    </source>
</evidence>
<dbReference type="AlphaFoldDB" id="A0A4R2B7T3"/>
<evidence type="ECO:0000313" key="2">
    <source>
        <dbReference type="EMBL" id="TCN22345.1"/>
    </source>
</evidence>
<keyword evidence="1" id="KW-0472">Membrane</keyword>
<protein>
    <submittedName>
        <fullName evidence="2">Uncharacterized protein</fullName>
    </submittedName>
</protein>
<feature type="transmembrane region" description="Helical" evidence="1">
    <location>
        <begin position="6"/>
        <end position="27"/>
    </location>
</feature>
<evidence type="ECO:0000313" key="3">
    <source>
        <dbReference type="Proteomes" id="UP000295689"/>
    </source>
</evidence>
<organism evidence="2 3">
    <name type="scientific">Mesobacillus foraminis</name>
    <dbReference type="NCBI Taxonomy" id="279826"/>
    <lineage>
        <taxon>Bacteria</taxon>
        <taxon>Bacillati</taxon>
        <taxon>Bacillota</taxon>
        <taxon>Bacilli</taxon>
        <taxon>Bacillales</taxon>
        <taxon>Bacillaceae</taxon>
        <taxon>Mesobacillus</taxon>
    </lineage>
</organism>
<dbReference type="Proteomes" id="UP000295689">
    <property type="component" value="Unassembled WGS sequence"/>
</dbReference>
<reference evidence="2 3" key="1">
    <citation type="journal article" date="2015" name="Stand. Genomic Sci.">
        <title>Genomic Encyclopedia of Bacterial and Archaeal Type Strains, Phase III: the genomes of soil and plant-associated and newly described type strains.</title>
        <authorList>
            <person name="Whitman W.B."/>
            <person name="Woyke T."/>
            <person name="Klenk H.P."/>
            <person name="Zhou Y."/>
            <person name="Lilburn T.G."/>
            <person name="Beck B.J."/>
            <person name="De Vos P."/>
            <person name="Vandamme P."/>
            <person name="Eisen J.A."/>
            <person name="Garrity G."/>
            <person name="Hugenholtz P."/>
            <person name="Kyrpides N.C."/>
        </authorList>
    </citation>
    <scope>NUCLEOTIDE SEQUENCE [LARGE SCALE GENOMIC DNA]</scope>
    <source>
        <strain evidence="2 3">CV53</strain>
    </source>
</reference>
<keyword evidence="1" id="KW-1133">Transmembrane helix</keyword>
<name>A0A4R2B7T3_9BACI</name>
<gene>
    <name evidence="2" type="ORF">EV146_111185</name>
</gene>
<feature type="transmembrane region" description="Helical" evidence="1">
    <location>
        <begin position="48"/>
        <end position="67"/>
    </location>
</feature>
<proteinExistence type="predicted"/>
<sequence length="76" mass="8737">MKILGISLMILVSLMGMSFTIDIFLGFDLKTSIRNAMSPFKVMEFVEFMIFLLFVIILLGRSLVGFFKKKKLLQPK</sequence>
<keyword evidence="1" id="KW-0812">Transmembrane</keyword>
<accession>A0A4R2B7T3</accession>
<comment type="caution">
    <text evidence="2">The sequence shown here is derived from an EMBL/GenBank/DDBJ whole genome shotgun (WGS) entry which is preliminary data.</text>
</comment>
<dbReference type="Pfam" id="PF26310">
    <property type="entry name" value="YczF"/>
    <property type="match status" value="1"/>
</dbReference>
<dbReference type="InterPro" id="IPR058725">
    <property type="entry name" value="YczF"/>
</dbReference>
<keyword evidence="3" id="KW-1185">Reference proteome</keyword>
<dbReference type="RefSeq" id="WP_132010180.1">
    <property type="nucleotide sequence ID" value="NZ_JABUHM010000013.1"/>
</dbReference>